<evidence type="ECO:0000256" key="2">
    <source>
        <dbReference type="ARBA" id="ARBA00022741"/>
    </source>
</evidence>
<dbReference type="GO" id="GO:0016887">
    <property type="term" value="F:ATP hydrolysis activity"/>
    <property type="evidence" value="ECO:0007669"/>
    <property type="project" value="InterPro"/>
</dbReference>
<dbReference type="AlphaFoldDB" id="A0A2H0BZD3"/>
<feature type="domain" description="ABC transporter" evidence="4">
    <location>
        <begin position="2"/>
        <end position="225"/>
    </location>
</feature>
<accession>A0A2H0BZD3</accession>
<evidence type="ECO:0000313" key="6">
    <source>
        <dbReference type="Proteomes" id="UP000231021"/>
    </source>
</evidence>
<dbReference type="SMART" id="SM00382">
    <property type="entry name" value="AAA"/>
    <property type="match status" value="1"/>
</dbReference>
<evidence type="ECO:0000256" key="1">
    <source>
        <dbReference type="ARBA" id="ARBA00005417"/>
    </source>
</evidence>
<name>A0A2H0BZD3_9BACT</name>
<dbReference type="GO" id="GO:0022857">
    <property type="term" value="F:transmembrane transporter activity"/>
    <property type="evidence" value="ECO:0007669"/>
    <property type="project" value="TreeGrafter"/>
</dbReference>
<reference evidence="5 6" key="1">
    <citation type="submission" date="2017-09" db="EMBL/GenBank/DDBJ databases">
        <title>Depth-based differentiation of microbial function through sediment-hosted aquifers and enrichment of novel symbionts in the deep terrestrial subsurface.</title>
        <authorList>
            <person name="Probst A.J."/>
            <person name="Ladd B."/>
            <person name="Jarett J.K."/>
            <person name="Geller-Mcgrath D.E."/>
            <person name="Sieber C.M."/>
            <person name="Emerson J.B."/>
            <person name="Anantharaman K."/>
            <person name="Thomas B.C."/>
            <person name="Malmstrom R."/>
            <person name="Stieglmeier M."/>
            <person name="Klingl A."/>
            <person name="Woyke T."/>
            <person name="Ryan C.M."/>
            <person name="Banfield J.F."/>
        </authorList>
    </citation>
    <scope>NUCLEOTIDE SEQUENCE [LARGE SCALE GENOMIC DNA]</scope>
    <source>
        <strain evidence="5">CG22_combo_CG10-13_8_21_14_all_35_9</strain>
    </source>
</reference>
<dbReference type="FunFam" id="3.40.50.300:FF:000056">
    <property type="entry name" value="Cell division ATP-binding protein FtsE"/>
    <property type="match status" value="1"/>
</dbReference>
<dbReference type="PANTHER" id="PTHR24220:SF470">
    <property type="entry name" value="CELL DIVISION ATP-BINDING PROTEIN FTSE"/>
    <property type="match status" value="1"/>
</dbReference>
<dbReference type="GO" id="GO:0005524">
    <property type="term" value="F:ATP binding"/>
    <property type="evidence" value="ECO:0007669"/>
    <property type="project" value="UniProtKB-KW"/>
</dbReference>
<evidence type="ECO:0000256" key="3">
    <source>
        <dbReference type="ARBA" id="ARBA00022840"/>
    </source>
</evidence>
<dbReference type="InterPro" id="IPR027417">
    <property type="entry name" value="P-loop_NTPase"/>
</dbReference>
<organism evidence="5 6">
    <name type="scientific">Candidatus Roizmanbacteria bacterium CG22_combo_CG10-13_8_21_14_all_35_9</name>
    <dbReference type="NCBI Taxonomy" id="1974861"/>
    <lineage>
        <taxon>Bacteria</taxon>
        <taxon>Candidatus Roizmaniibacteriota</taxon>
    </lineage>
</organism>
<evidence type="ECO:0000313" key="5">
    <source>
        <dbReference type="EMBL" id="PIP63065.1"/>
    </source>
</evidence>
<keyword evidence="3 5" id="KW-0067">ATP-binding</keyword>
<dbReference type="Proteomes" id="UP000231021">
    <property type="component" value="Unassembled WGS sequence"/>
</dbReference>
<evidence type="ECO:0000259" key="4">
    <source>
        <dbReference type="PROSITE" id="PS50893"/>
    </source>
</evidence>
<sequence>MIKFDNVTKKFLLGTVALNNVFFEITDNEFLFLVGPSGAGKTTVIKLILREILPSSGSIMIDDFDIASKNFSQTTVLRRNIGVVFQDFKILSDKNIFENIALGLKVMNSPLIEIKSKVKEALQLVGLSKQEEVFPVQLSAGELQRVAIARAVVGERKIILADEPTGNLDPKTAWEIMRVFKKLEGQRTIVIATHNTDIVNSFKKRVIALKEGKIIKDQRKGGYEI</sequence>
<comment type="caution">
    <text evidence="5">The sequence shown here is derived from an EMBL/GenBank/DDBJ whole genome shotgun (WGS) entry which is preliminary data.</text>
</comment>
<dbReference type="EMBL" id="PCTB01000016">
    <property type="protein sequence ID" value="PIP63065.1"/>
    <property type="molecule type" value="Genomic_DNA"/>
</dbReference>
<keyword evidence="2" id="KW-0547">Nucleotide-binding</keyword>
<dbReference type="InterPro" id="IPR015854">
    <property type="entry name" value="ABC_transpr_LolD-like"/>
</dbReference>
<dbReference type="InterPro" id="IPR003439">
    <property type="entry name" value="ABC_transporter-like_ATP-bd"/>
</dbReference>
<dbReference type="InterPro" id="IPR003593">
    <property type="entry name" value="AAA+_ATPase"/>
</dbReference>
<dbReference type="InterPro" id="IPR017871">
    <property type="entry name" value="ABC_transporter-like_CS"/>
</dbReference>
<dbReference type="PROSITE" id="PS00211">
    <property type="entry name" value="ABC_TRANSPORTER_1"/>
    <property type="match status" value="1"/>
</dbReference>
<dbReference type="GO" id="GO:0051301">
    <property type="term" value="P:cell division"/>
    <property type="evidence" value="ECO:0007669"/>
    <property type="project" value="UniProtKB-KW"/>
</dbReference>
<dbReference type="PANTHER" id="PTHR24220">
    <property type="entry name" value="IMPORT ATP-BINDING PROTEIN"/>
    <property type="match status" value="1"/>
</dbReference>
<keyword evidence="5" id="KW-0132">Cell division</keyword>
<protein>
    <submittedName>
        <fullName evidence="5">Cell division ATP-binding protein FtsE</fullName>
    </submittedName>
</protein>
<dbReference type="Pfam" id="PF00005">
    <property type="entry name" value="ABC_tran"/>
    <property type="match status" value="1"/>
</dbReference>
<dbReference type="Gene3D" id="3.40.50.300">
    <property type="entry name" value="P-loop containing nucleotide triphosphate hydrolases"/>
    <property type="match status" value="1"/>
</dbReference>
<dbReference type="PROSITE" id="PS50893">
    <property type="entry name" value="ABC_TRANSPORTER_2"/>
    <property type="match status" value="1"/>
</dbReference>
<gene>
    <name evidence="5" type="ORF">COW98_00680</name>
</gene>
<proteinExistence type="inferred from homology"/>
<dbReference type="GO" id="GO:0005886">
    <property type="term" value="C:plasma membrane"/>
    <property type="evidence" value="ECO:0007669"/>
    <property type="project" value="TreeGrafter"/>
</dbReference>
<dbReference type="SUPFAM" id="SSF52540">
    <property type="entry name" value="P-loop containing nucleoside triphosphate hydrolases"/>
    <property type="match status" value="1"/>
</dbReference>
<comment type="similarity">
    <text evidence="1">Belongs to the ABC transporter superfamily.</text>
</comment>
<keyword evidence="5" id="KW-0131">Cell cycle</keyword>